<feature type="domain" description="Starch synthase catalytic" evidence="9">
    <location>
        <begin position="23"/>
        <end position="263"/>
    </location>
</feature>
<evidence type="ECO:0000256" key="3">
    <source>
        <dbReference type="ARBA" id="ARBA00010281"/>
    </source>
</evidence>
<evidence type="ECO:0000256" key="5">
    <source>
        <dbReference type="ARBA" id="ARBA00022679"/>
    </source>
</evidence>
<proteinExistence type="inferred from homology"/>
<dbReference type="InterPro" id="IPR001296">
    <property type="entry name" value="Glyco_trans_1"/>
</dbReference>
<feature type="domain" description="Glycosyl transferase family 1" evidence="8">
    <location>
        <begin position="310"/>
        <end position="480"/>
    </location>
</feature>
<dbReference type="InterPro" id="IPR013534">
    <property type="entry name" value="Starch_synth_cat_dom"/>
</dbReference>
<comment type="similarity">
    <text evidence="3 7">Belongs to the glycosyltransferase 1 family. Bacterial/plant glycogen synthase subfamily.</text>
</comment>
<comment type="function">
    <text evidence="2 7">Synthesizes alpha-1,4-glucan chains using ADP-glucose.</text>
</comment>
<gene>
    <name evidence="7 10" type="primary">glgA</name>
    <name evidence="10" type="ORF">FIV42_02945</name>
</gene>
<dbReference type="PANTHER" id="PTHR45825">
    <property type="entry name" value="GRANULE-BOUND STARCH SYNTHASE 1, CHLOROPLASTIC/AMYLOPLASTIC"/>
    <property type="match status" value="1"/>
</dbReference>
<evidence type="ECO:0000256" key="2">
    <source>
        <dbReference type="ARBA" id="ARBA00002764"/>
    </source>
</evidence>
<keyword evidence="4 7" id="KW-0328">Glycosyltransferase</keyword>
<dbReference type="Proteomes" id="UP000315995">
    <property type="component" value="Chromosome"/>
</dbReference>
<reference evidence="10 11" key="1">
    <citation type="submission" date="2019-06" db="EMBL/GenBank/DDBJ databases">
        <title>Persicimonas caeni gen. nov., sp. nov., a predatory bacterium isolated from solar saltern.</title>
        <authorList>
            <person name="Wang S."/>
        </authorList>
    </citation>
    <scope>NUCLEOTIDE SEQUENCE [LARGE SCALE GENOMIC DNA]</scope>
    <source>
        <strain evidence="10 11">YN101</strain>
    </source>
</reference>
<dbReference type="GO" id="GO:0009011">
    <property type="term" value="F:alpha-1,4-glucan glucosyltransferase (ADP-glucose donor) activity"/>
    <property type="evidence" value="ECO:0007669"/>
    <property type="project" value="UniProtKB-UniRule"/>
</dbReference>
<name>A0A4Y6PND3_PERCE</name>
<evidence type="ECO:0000313" key="10">
    <source>
        <dbReference type="EMBL" id="QDG49729.1"/>
    </source>
</evidence>
<evidence type="ECO:0000259" key="9">
    <source>
        <dbReference type="Pfam" id="PF08323"/>
    </source>
</evidence>
<dbReference type="SUPFAM" id="SSF53756">
    <property type="entry name" value="UDP-Glycosyltransferase/glycogen phosphorylase"/>
    <property type="match status" value="1"/>
</dbReference>
<organism evidence="10 11">
    <name type="scientific">Persicimonas caeni</name>
    <dbReference type="NCBI Taxonomy" id="2292766"/>
    <lineage>
        <taxon>Bacteria</taxon>
        <taxon>Deltaproteobacteria</taxon>
        <taxon>Bradymonadales</taxon>
        <taxon>Bradymonadaceae</taxon>
        <taxon>Persicimonas</taxon>
    </lineage>
</organism>
<evidence type="ECO:0000256" key="4">
    <source>
        <dbReference type="ARBA" id="ARBA00022676"/>
    </source>
</evidence>
<keyword evidence="11" id="KW-1185">Reference proteome</keyword>
<dbReference type="InterPro" id="IPR011835">
    <property type="entry name" value="GS/SS"/>
</dbReference>
<dbReference type="Pfam" id="PF00534">
    <property type="entry name" value="Glycos_transf_1"/>
    <property type="match status" value="1"/>
</dbReference>
<sequence length="514" mass="57507">MELAQLIRTASASKPSAADTRDILFASSEVAPFSKTGGLADVAASLPKALTGLGHRVSIITPLYSHLDPDELHLSRRIKPLSVPRLGKYRNKVEATVWEGRTEGGVRIFFVEQDDFFGQEGNLYGYEDNDYEDNPARFSFFSRAIIEFALQFSVPVDVIHCNDWHTALAPIYRDHYYSEELADVGVVLTIHNLAFQGSFDAEALSQTGLPKKFYKAGELRQDDGINFLQGGIVHADQVTTVSPTYAEEIQSAEGGFGLEEILSGNADKLSGVLNGADYTVWSPDIDHYIEVQYDLERLNGKRRNKAELQHRFELPIRPTLPMLAFVGRLTEQKGLDLLVPAVEKLVDSFEDDRDGFQMLFLGEGHNSYADKVKALAEKFPKRIAAHIGYSEELAHKIQAGADLLVIPSRYEPCGLTQLYAMKYGTLPIVHATGGLADTVVDPKGDEEELSTGFIFEDYDEDALSETITRATKRYRNYRKWRPLVENAMKQDFSWGSSARQYIDIYNNALNRGQE</sequence>
<dbReference type="AlphaFoldDB" id="A0A4Y6PND3"/>
<evidence type="ECO:0000259" key="8">
    <source>
        <dbReference type="Pfam" id="PF00534"/>
    </source>
</evidence>
<accession>A0A4Y6PND3</accession>
<protein>
    <recommendedName>
        <fullName evidence="7">Glycogen synthase</fullName>
        <ecNumber evidence="7">2.4.1.21</ecNumber>
    </recommendedName>
    <alternativeName>
        <fullName evidence="7">Starch [bacterial glycogen] synthase</fullName>
    </alternativeName>
</protein>
<keyword evidence="6 7" id="KW-0320">Glycogen biosynthesis</keyword>
<evidence type="ECO:0000256" key="1">
    <source>
        <dbReference type="ARBA" id="ARBA00001478"/>
    </source>
</evidence>
<dbReference type="Pfam" id="PF08323">
    <property type="entry name" value="Glyco_transf_5"/>
    <property type="match status" value="1"/>
</dbReference>
<evidence type="ECO:0000313" key="11">
    <source>
        <dbReference type="Proteomes" id="UP000315995"/>
    </source>
</evidence>
<dbReference type="EMBL" id="CP041186">
    <property type="protein sequence ID" value="QDG49729.1"/>
    <property type="molecule type" value="Genomic_DNA"/>
</dbReference>
<dbReference type="PANTHER" id="PTHR45825:SF11">
    <property type="entry name" value="ALPHA AMYLASE DOMAIN-CONTAINING PROTEIN"/>
    <property type="match status" value="1"/>
</dbReference>
<evidence type="ECO:0000256" key="7">
    <source>
        <dbReference type="HAMAP-Rule" id="MF_00484"/>
    </source>
</evidence>
<dbReference type="NCBIfam" id="NF001899">
    <property type="entry name" value="PRK00654.1-2"/>
    <property type="match status" value="1"/>
</dbReference>
<dbReference type="UniPathway" id="UPA00164"/>
<dbReference type="GO" id="GO:0005978">
    <property type="term" value="P:glycogen biosynthetic process"/>
    <property type="evidence" value="ECO:0007669"/>
    <property type="project" value="UniProtKB-UniRule"/>
</dbReference>
<dbReference type="NCBIfam" id="TIGR02095">
    <property type="entry name" value="glgA"/>
    <property type="match status" value="1"/>
</dbReference>
<dbReference type="CDD" id="cd03791">
    <property type="entry name" value="GT5_Glycogen_synthase_DULL1-like"/>
    <property type="match status" value="1"/>
</dbReference>
<comment type="pathway">
    <text evidence="7">Glycan biosynthesis; glycogen biosynthesis.</text>
</comment>
<comment type="catalytic activity">
    <reaction evidence="1 7">
        <text>[(1-&gt;4)-alpha-D-glucosyl](n) + ADP-alpha-D-glucose = [(1-&gt;4)-alpha-D-glucosyl](n+1) + ADP + H(+)</text>
        <dbReference type="Rhea" id="RHEA:18189"/>
        <dbReference type="Rhea" id="RHEA-COMP:9584"/>
        <dbReference type="Rhea" id="RHEA-COMP:9587"/>
        <dbReference type="ChEBI" id="CHEBI:15378"/>
        <dbReference type="ChEBI" id="CHEBI:15444"/>
        <dbReference type="ChEBI" id="CHEBI:57498"/>
        <dbReference type="ChEBI" id="CHEBI:456216"/>
        <dbReference type="EC" id="2.4.1.21"/>
    </reaction>
</comment>
<dbReference type="RefSeq" id="WP_141196226.1">
    <property type="nucleotide sequence ID" value="NZ_CP041186.1"/>
</dbReference>
<evidence type="ECO:0000256" key="6">
    <source>
        <dbReference type="ARBA" id="ARBA00023056"/>
    </source>
</evidence>
<dbReference type="GO" id="GO:0004373">
    <property type="term" value="F:alpha-1,4-glucan glucosyltransferase (UDP-glucose donor) activity"/>
    <property type="evidence" value="ECO:0007669"/>
    <property type="project" value="InterPro"/>
</dbReference>
<dbReference type="EC" id="2.4.1.21" evidence="7"/>
<dbReference type="HAMAP" id="MF_00484">
    <property type="entry name" value="Glycogen_synth"/>
    <property type="match status" value="1"/>
</dbReference>
<dbReference type="Gene3D" id="3.40.50.2000">
    <property type="entry name" value="Glycogen Phosphorylase B"/>
    <property type="match status" value="2"/>
</dbReference>
<keyword evidence="5 7" id="KW-0808">Transferase</keyword>
<accession>A0A5B8XZ96</accession>
<dbReference type="OrthoDB" id="9808590at2"/>
<feature type="binding site" evidence="7">
    <location>
        <position position="35"/>
    </location>
    <ligand>
        <name>ADP-alpha-D-glucose</name>
        <dbReference type="ChEBI" id="CHEBI:57498"/>
    </ligand>
</feature>